<proteinExistence type="inferred from homology"/>
<dbReference type="SUPFAM" id="SSF53383">
    <property type="entry name" value="PLP-dependent transferases"/>
    <property type="match status" value="1"/>
</dbReference>
<dbReference type="EMBL" id="CP000804">
    <property type="protein sequence ID" value="ABU58128.1"/>
    <property type="molecule type" value="Genomic_DNA"/>
</dbReference>
<dbReference type="InterPro" id="IPR015422">
    <property type="entry name" value="PyrdxlP-dep_Trfase_small"/>
</dbReference>
<evidence type="ECO:0000256" key="8">
    <source>
        <dbReference type="RuleBase" id="RU362118"/>
    </source>
</evidence>
<dbReference type="Proteomes" id="UP000000263">
    <property type="component" value="Chromosome"/>
</dbReference>
<dbReference type="InterPro" id="IPR000277">
    <property type="entry name" value="Cys/Met-Metab_PyrdxlP-dep_enz"/>
</dbReference>
<protein>
    <recommendedName>
        <fullName evidence="6">O-succinylhomoserine sulfhydrylase</fullName>
    </recommendedName>
</protein>
<dbReference type="eggNOG" id="COG2873">
    <property type="taxonomic scope" value="Bacteria"/>
</dbReference>
<evidence type="ECO:0000313" key="9">
    <source>
        <dbReference type="EMBL" id="ABU58128.1"/>
    </source>
</evidence>
<comment type="similarity">
    <text evidence="5">Belongs to the trans-sulfuration enzymes family. MetZ subfamily.</text>
</comment>
<dbReference type="Gene3D" id="3.40.640.10">
    <property type="entry name" value="Type I PLP-dependent aspartate aminotransferase-like (Major domain)"/>
    <property type="match status" value="1"/>
</dbReference>
<keyword evidence="10" id="KW-1185">Reference proteome</keyword>
<evidence type="ECO:0000313" key="10">
    <source>
        <dbReference type="Proteomes" id="UP000000263"/>
    </source>
</evidence>
<dbReference type="GO" id="GO:0071269">
    <property type="term" value="P:L-homocysteine biosynthetic process"/>
    <property type="evidence" value="ECO:0007669"/>
    <property type="project" value="TreeGrafter"/>
</dbReference>
<dbReference type="FunFam" id="3.90.1150.10:FF:000033">
    <property type="entry name" value="Cystathionine gamma-synthase"/>
    <property type="match status" value="1"/>
</dbReference>
<evidence type="ECO:0000256" key="5">
    <source>
        <dbReference type="ARBA" id="ARBA00060995"/>
    </source>
</evidence>
<dbReference type="FunFam" id="3.40.640.10:FF:000035">
    <property type="entry name" value="O-succinylhomoserine sulfhydrylase"/>
    <property type="match status" value="1"/>
</dbReference>
<evidence type="ECO:0000256" key="4">
    <source>
        <dbReference type="ARBA" id="ARBA00022898"/>
    </source>
</evidence>
<evidence type="ECO:0000256" key="6">
    <source>
        <dbReference type="ARBA" id="ARBA00071157"/>
    </source>
</evidence>
<dbReference type="GO" id="GO:0004124">
    <property type="term" value="F:cysteine synthase activity"/>
    <property type="evidence" value="ECO:0007669"/>
    <property type="project" value="TreeGrafter"/>
</dbReference>
<dbReference type="PIRSF" id="PIRSF001434">
    <property type="entry name" value="CGS"/>
    <property type="match status" value="1"/>
</dbReference>
<dbReference type="STRING" id="383372.Rcas_2040"/>
<keyword evidence="4 7" id="KW-0663">Pyridoxal phosphate</keyword>
<organism evidence="9 10">
    <name type="scientific">Roseiflexus castenholzii (strain DSM 13941 / HLO8)</name>
    <dbReference type="NCBI Taxonomy" id="383372"/>
    <lineage>
        <taxon>Bacteria</taxon>
        <taxon>Bacillati</taxon>
        <taxon>Chloroflexota</taxon>
        <taxon>Chloroflexia</taxon>
        <taxon>Chloroflexales</taxon>
        <taxon>Roseiflexineae</taxon>
        <taxon>Roseiflexaceae</taxon>
        <taxon>Roseiflexus</taxon>
    </lineage>
</organism>
<evidence type="ECO:0000256" key="3">
    <source>
        <dbReference type="ARBA" id="ARBA00022679"/>
    </source>
</evidence>
<evidence type="ECO:0000256" key="2">
    <source>
        <dbReference type="ARBA" id="ARBA00011881"/>
    </source>
</evidence>
<feature type="modified residue" description="N6-(pyridoxal phosphate)lysine" evidence="7">
    <location>
        <position position="211"/>
    </location>
</feature>
<evidence type="ECO:0000256" key="7">
    <source>
        <dbReference type="PIRSR" id="PIRSR001434-2"/>
    </source>
</evidence>
<gene>
    <name evidence="9" type="ordered locus">Rcas_2040</name>
</gene>
<reference evidence="9 10" key="1">
    <citation type="submission" date="2007-08" db="EMBL/GenBank/DDBJ databases">
        <title>Complete sequence of Roseiflexus castenholzii DSM 13941.</title>
        <authorList>
            <consortium name="US DOE Joint Genome Institute"/>
            <person name="Copeland A."/>
            <person name="Lucas S."/>
            <person name="Lapidus A."/>
            <person name="Barry K."/>
            <person name="Glavina del Rio T."/>
            <person name="Dalin E."/>
            <person name="Tice H."/>
            <person name="Pitluck S."/>
            <person name="Thompson L.S."/>
            <person name="Brettin T."/>
            <person name="Bruce D."/>
            <person name="Detter J.C."/>
            <person name="Han C."/>
            <person name="Tapia R."/>
            <person name="Schmutz J."/>
            <person name="Larimer F."/>
            <person name="Land M."/>
            <person name="Hauser L."/>
            <person name="Kyrpides N."/>
            <person name="Mikhailova N."/>
            <person name="Bryant D.A."/>
            <person name="Hanada S."/>
            <person name="Tsukatani Y."/>
            <person name="Richardson P."/>
        </authorList>
    </citation>
    <scope>NUCLEOTIDE SEQUENCE [LARGE SCALE GENOMIC DNA]</scope>
    <source>
        <strain evidence="10">DSM 13941 / HLO8</strain>
    </source>
</reference>
<dbReference type="NCBIfam" id="TIGR01326">
    <property type="entry name" value="OAH_OAS_sulfhy"/>
    <property type="match status" value="1"/>
</dbReference>
<dbReference type="GO" id="GO:0030170">
    <property type="term" value="F:pyridoxal phosphate binding"/>
    <property type="evidence" value="ECO:0007669"/>
    <property type="project" value="InterPro"/>
</dbReference>
<dbReference type="GO" id="GO:0003961">
    <property type="term" value="F:O-acetylhomoserine aminocarboxypropyltransferase activity"/>
    <property type="evidence" value="ECO:0007669"/>
    <property type="project" value="TreeGrafter"/>
</dbReference>
<evidence type="ECO:0000256" key="1">
    <source>
        <dbReference type="ARBA" id="ARBA00001933"/>
    </source>
</evidence>
<dbReference type="InterPro" id="IPR015421">
    <property type="entry name" value="PyrdxlP-dep_Trfase_major"/>
</dbReference>
<dbReference type="GO" id="GO:0006535">
    <property type="term" value="P:cysteine biosynthetic process from serine"/>
    <property type="evidence" value="ECO:0007669"/>
    <property type="project" value="TreeGrafter"/>
</dbReference>
<dbReference type="CDD" id="cd00614">
    <property type="entry name" value="CGS_like"/>
    <property type="match status" value="1"/>
</dbReference>
<dbReference type="RefSeq" id="WP_012120552.1">
    <property type="nucleotide sequence ID" value="NC_009767.1"/>
</dbReference>
<dbReference type="PANTHER" id="PTHR43797">
    <property type="entry name" value="HOMOCYSTEINE/CYSTEINE SYNTHASE"/>
    <property type="match status" value="1"/>
</dbReference>
<dbReference type="KEGG" id="rca:Rcas_2040"/>
<dbReference type="InterPro" id="IPR015424">
    <property type="entry name" value="PyrdxlP-dep_Trfase"/>
</dbReference>
<dbReference type="GO" id="GO:0019346">
    <property type="term" value="P:transsulfuration"/>
    <property type="evidence" value="ECO:0007669"/>
    <property type="project" value="InterPro"/>
</dbReference>
<dbReference type="Gene3D" id="3.90.1150.10">
    <property type="entry name" value="Aspartate Aminotransferase, domain 1"/>
    <property type="match status" value="1"/>
</dbReference>
<dbReference type="PROSITE" id="PS00868">
    <property type="entry name" value="CYS_MET_METAB_PP"/>
    <property type="match status" value="1"/>
</dbReference>
<dbReference type="OrthoDB" id="9780685at2"/>
<sequence length="428" mass="46562">MSDDIRFTGFETLALHAGQQPDPATGARAVPIYQTTSYQFKDTDHAARLFGLQEFGNIYTRIMNPTTDVLEQRIAALEGGVGALALSSGQAAETLGILNVASAGDNIVSSSDLYGGTYNLFRHTLPKLGITTRFVDARDHEGFRKAIDDRTKLVFLELVGNPRLDIVDLQTIATIAHERGVAVMVDSTTATPYLCRPFEWGADIVIHSGTKYLGGHGTSIAGLLVDSGRFDWTNGRYPEFTTPDPSYHGLVYTQAFGNLAYILKVRVQLLRDIGACLSPFNSFLLLQGIETLGLRMERHSQNALAVAQFLKEHSKVEWVLYPGLPDHPSYALAQKYMPKGQSGILGFGIRGGRAAGATFINSLRLFSHLANIGDAKSLAIHPASTTHSQLTPEEQRLTGVTDDFVRLSVGIETIDDIIADLDQALAKV</sequence>
<keyword evidence="3 9" id="KW-0808">Transferase</keyword>
<dbReference type="HOGENOM" id="CLU_018986_4_0_0"/>
<accession>A7NKV8</accession>
<dbReference type="InterPro" id="IPR006235">
    <property type="entry name" value="OAc-hSer/O-AcSer_sulfhydrylase"/>
</dbReference>
<dbReference type="AlphaFoldDB" id="A7NKV8"/>
<comment type="subunit">
    <text evidence="2">Homotetramer.</text>
</comment>
<name>A7NKV8_ROSCS</name>
<comment type="cofactor">
    <cofactor evidence="1 8">
        <name>pyridoxal 5'-phosphate</name>
        <dbReference type="ChEBI" id="CHEBI:597326"/>
    </cofactor>
</comment>
<dbReference type="InterPro" id="IPR054542">
    <property type="entry name" value="Cys_met_metab_PP"/>
</dbReference>
<dbReference type="GO" id="GO:0005737">
    <property type="term" value="C:cytoplasm"/>
    <property type="evidence" value="ECO:0007669"/>
    <property type="project" value="TreeGrafter"/>
</dbReference>
<dbReference type="PANTHER" id="PTHR43797:SF2">
    <property type="entry name" value="HOMOCYSTEINE_CYSTEINE SYNTHASE"/>
    <property type="match status" value="1"/>
</dbReference>
<dbReference type="Pfam" id="PF01053">
    <property type="entry name" value="Cys_Met_Meta_PP"/>
    <property type="match status" value="1"/>
</dbReference>